<accession>A0AAV9JKS8</accession>
<dbReference type="Proteomes" id="UP001324427">
    <property type="component" value="Unassembled WGS sequence"/>
</dbReference>
<sequence length="176" mass="20403">FFNMYWPTLGVIVAVDNTSPQQMVAKKITPQQVNGQPWTADDNLPQLQRWSDVVSLCWQKLTQDTQRADLRWVMRRYITNKETLNMLAFVLRKKYPKMQPVGQAPDWDHRIKFTPGMEEFNALMGTPNIRGVAWMLIQHQSTFGRKTIVSITVYDPDPRTQYMPDMMVEIGPASAL</sequence>
<keyword evidence="2" id="KW-1185">Reference proteome</keyword>
<evidence type="ECO:0000313" key="2">
    <source>
        <dbReference type="Proteomes" id="UP001324427"/>
    </source>
</evidence>
<feature type="non-terminal residue" evidence="1">
    <location>
        <position position="1"/>
    </location>
</feature>
<gene>
    <name evidence="1" type="ORF">LTR36_002472</name>
</gene>
<dbReference type="EMBL" id="JAVFHQ010000017">
    <property type="protein sequence ID" value="KAK4545908.1"/>
    <property type="molecule type" value="Genomic_DNA"/>
</dbReference>
<dbReference type="AlphaFoldDB" id="A0AAV9JKS8"/>
<proteinExistence type="predicted"/>
<reference evidence="1 2" key="1">
    <citation type="submission" date="2021-11" db="EMBL/GenBank/DDBJ databases">
        <title>Black yeast isolated from Biological Soil Crust.</title>
        <authorList>
            <person name="Kurbessoian T."/>
        </authorList>
    </citation>
    <scope>NUCLEOTIDE SEQUENCE [LARGE SCALE GENOMIC DNA]</scope>
    <source>
        <strain evidence="1 2">CCFEE 5522</strain>
    </source>
</reference>
<protein>
    <submittedName>
        <fullName evidence="1">Uncharacterized protein</fullName>
    </submittedName>
</protein>
<evidence type="ECO:0000313" key="1">
    <source>
        <dbReference type="EMBL" id="KAK4545908.1"/>
    </source>
</evidence>
<organism evidence="1 2">
    <name type="scientific">Oleoguttula mirabilis</name>
    <dbReference type="NCBI Taxonomy" id="1507867"/>
    <lineage>
        <taxon>Eukaryota</taxon>
        <taxon>Fungi</taxon>
        <taxon>Dikarya</taxon>
        <taxon>Ascomycota</taxon>
        <taxon>Pezizomycotina</taxon>
        <taxon>Dothideomycetes</taxon>
        <taxon>Dothideomycetidae</taxon>
        <taxon>Mycosphaerellales</taxon>
        <taxon>Teratosphaeriaceae</taxon>
        <taxon>Oleoguttula</taxon>
    </lineage>
</organism>
<name>A0AAV9JKS8_9PEZI</name>
<comment type="caution">
    <text evidence="1">The sequence shown here is derived from an EMBL/GenBank/DDBJ whole genome shotgun (WGS) entry which is preliminary data.</text>
</comment>